<organism evidence="8 9">
    <name type="scientific">Popillia japonica</name>
    <name type="common">Japanese beetle</name>
    <dbReference type="NCBI Taxonomy" id="7064"/>
    <lineage>
        <taxon>Eukaryota</taxon>
        <taxon>Metazoa</taxon>
        <taxon>Ecdysozoa</taxon>
        <taxon>Arthropoda</taxon>
        <taxon>Hexapoda</taxon>
        <taxon>Insecta</taxon>
        <taxon>Pterygota</taxon>
        <taxon>Neoptera</taxon>
        <taxon>Endopterygota</taxon>
        <taxon>Coleoptera</taxon>
        <taxon>Polyphaga</taxon>
        <taxon>Scarabaeiformia</taxon>
        <taxon>Scarabaeidae</taxon>
        <taxon>Rutelinae</taxon>
        <taxon>Popillia</taxon>
    </lineage>
</organism>
<evidence type="ECO:0000256" key="1">
    <source>
        <dbReference type="ARBA" id="ARBA00005964"/>
    </source>
</evidence>
<evidence type="ECO:0000256" key="3">
    <source>
        <dbReference type="ARBA" id="ARBA00022801"/>
    </source>
</evidence>
<sequence>MIFMWYSYALYFIATYKLRTILANPLRVQIDCGVVEGRQLKDSLYAWSGIPFAKPPVGDLRFEAPQPPDNWEGVLDARWERSKCMQTEQYFLPESQSIGDEDCLYINVYTSQPPSSNATLLPVMVWIYGGGFAVGDGNYATYGPDQLVSVGDGNYATYGPDQLVSENVIVVTFNYRLGIFGFAFTADNVAPGNLGLKDQIFALQWVQRNIETFGGDKNLVTVFGQSAGAVSVSYLVVSPLGKDLFHHAIMQSGNSICVWGLSKIARKATFKAGQLLGIFTINSRYLIDQLKTVPAAKLQSAAVSVTNAFLFLDPINSLVFAPVIEPADTTDAVITTSTYECLRLGYFNRVPLLMGHNSFEAVSMEYIIKQWCFYLLQSDIFPSLLVPDSMNANAIGKLLAGPQIKFHYADILGSIIFPDENFLRYLNDNEFVRPVQKMARFTCRYTPTYFYKFSYTHDPTALGAGHAEELFYLFNSPFNNPNDMIISNRLVKLWTNFAKTGNPTPLDDPILDSCTWPKVMPAALNYIDIDNDLTIKQNPNAQDMDFWDNLFSAYANPPLFTY</sequence>
<evidence type="ECO:0000259" key="7">
    <source>
        <dbReference type="Pfam" id="PF00135"/>
    </source>
</evidence>
<dbReference type="EMBL" id="JASPKY010000635">
    <property type="protein sequence ID" value="KAK9687533.1"/>
    <property type="molecule type" value="Genomic_DNA"/>
</dbReference>
<evidence type="ECO:0000256" key="6">
    <source>
        <dbReference type="RuleBase" id="RU361235"/>
    </source>
</evidence>
<feature type="domain" description="Carboxylesterase type B" evidence="7">
    <location>
        <begin position="27"/>
        <end position="547"/>
    </location>
</feature>
<dbReference type="GO" id="GO:0052689">
    <property type="term" value="F:carboxylic ester hydrolase activity"/>
    <property type="evidence" value="ECO:0007669"/>
    <property type="project" value="UniProtKB-KW"/>
</dbReference>
<dbReference type="AlphaFoldDB" id="A0AAW1ID38"/>
<evidence type="ECO:0000256" key="4">
    <source>
        <dbReference type="ARBA" id="ARBA00023157"/>
    </source>
</evidence>
<dbReference type="InterPro" id="IPR029058">
    <property type="entry name" value="AB_hydrolase_fold"/>
</dbReference>
<proteinExistence type="inferred from homology"/>
<dbReference type="InterPro" id="IPR050309">
    <property type="entry name" value="Type-B_Carboxylest/Lipase"/>
</dbReference>
<evidence type="ECO:0000313" key="8">
    <source>
        <dbReference type="EMBL" id="KAK9687533.1"/>
    </source>
</evidence>
<accession>A0AAW1ID38</accession>
<keyword evidence="3 6" id="KW-0378">Hydrolase</keyword>
<dbReference type="Pfam" id="PF00135">
    <property type="entry name" value="COesterase"/>
    <property type="match status" value="1"/>
</dbReference>
<dbReference type="InterPro" id="IPR002018">
    <property type="entry name" value="CarbesteraseB"/>
</dbReference>
<evidence type="ECO:0000256" key="5">
    <source>
        <dbReference type="ARBA" id="ARBA00023180"/>
    </source>
</evidence>
<dbReference type="PANTHER" id="PTHR11559">
    <property type="entry name" value="CARBOXYLESTERASE"/>
    <property type="match status" value="1"/>
</dbReference>
<comment type="similarity">
    <text evidence="1 6">Belongs to the type-B carboxylesterase/lipase family.</text>
</comment>
<protein>
    <recommendedName>
        <fullName evidence="6">Carboxylic ester hydrolase</fullName>
        <ecNumber evidence="6">3.1.1.-</ecNumber>
    </recommendedName>
</protein>
<dbReference type="PROSITE" id="PS00122">
    <property type="entry name" value="CARBOXYLESTERASE_B_1"/>
    <property type="match status" value="1"/>
</dbReference>
<name>A0AAW1ID38_POPJA</name>
<dbReference type="InterPro" id="IPR019826">
    <property type="entry name" value="Carboxylesterase_B_AS"/>
</dbReference>
<keyword evidence="2" id="KW-0719">Serine esterase</keyword>
<gene>
    <name evidence="8" type="ORF">QE152_g36189</name>
</gene>
<dbReference type="EC" id="3.1.1.-" evidence="6"/>
<dbReference type="Proteomes" id="UP001458880">
    <property type="component" value="Unassembled WGS sequence"/>
</dbReference>
<comment type="caution">
    <text evidence="8">The sequence shown here is derived from an EMBL/GenBank/DDBJ whole genome shotgun (WGS) entry which is preliminary data.</text>
</comment>
<dbReference type="SUPFAM" id="SSF53474">
    <property type="entry name" value="alpha/beta-Hydrolases"/>
    <property type="match status" value="1"/>
</dbReference>
<keyword evidence="9" id="KW-1185">Reference proteome</keyword>
<reference evidence="8 9" key="1">
    <citation type="journal article" date="2024" name="BMC Genomics">
        <title>De novo assembly and annotation of Popillia japonica's genome with initial clues to its potential as an invasive pest.</title>
        <authorList>
            <person name="Cucini C."/>
            <person name="Boschi S."/>
            <person name="Funari R."/>
            <person name="Cardaioli E."/>
            <person name="Iannotti N."/>
            <person name="Marturano G."/>
            <person name="Paoli F."/>
            <person name="Bruttini M."/>
            <person name="Carapelli A."/>
            <person name="Frati F."/>
            <person name="Nardi F."/>
        </authorList>
    </citation>
    <scope>NUCLEOTIDE SEQUENCE [LARGE SCALE GENOMIC DNA]</scope>
    <source>
        <strain evidence="8">DMR45628</strain>
    </source>
</reference>
<keyword evidence="5" id="KW-0325">Glycoprotein</keyword>
<keyword evidence="4" id="KW-1015">Disulfide bond</keyword>
<evidence type="ECO:0000313" key="9">
    <source>
        <dbReference type="Proteomes" id="UP001458880"/>
    </source>
</evidence>
<dbReference type="Gene3D" id="3.40.50.1820">
    <property type="entry name" value="alpha/beta hydrolase"/>
    <property type="match status" value="1"/>
</dbReference>
<evidence type="ECO:0000256" key="2">
    <source>
        <dbReference type="ARBA" id="ARBA00022487"/>
    </source>
</evidence>